<protein>
    <recommendedName>
        <fullName evidence="2">alpha-galactosidase</fullName>
        <ecNumber evidence="2">3.2.1.22</ecNumber>
    </recommendedName>
</protein>
<evidence type="ECO:0000256" key="1">
    <source>
        <dbReference type="ARBA" id="ARBA00001255"/>
    </source>
</evidence>
<dbReference type="InterPro" id="IPR013785">
    <property type="entry name" value="Aldolase_TIM"/>
</dbReference>
<keyword evidence="4" id="KW-0378">Hydrolase</keyword>
<dbReference type="PANTHER" id="PTHR35273:SF2">
    <property type="entry name" value="ALPHA-GALACTOSIDASE"/>
    <property type="match status" value="1"/>
</dbReference>
<dbReference type="AlphaFoldDB" id="A0A6G1JL02"/>
<feature type="non-terminal residue" evidence="4">
    <location>
        <position position="204"/>
    </location>
</feature>
<keyword evidence="5" id="KW-1185">Reference proteome</keyword>
<sequence length="204" mass="22936">GTVWDIVLEGGNTTLQQKIDAPGTVIDVDLEDNYKNGELTNIKQLAAKKKVICYFSAGSRESWRLDDKKFNASDYGREMPEWKGEFWVDVKSANVRRIMKERIEMAAKAGCHAVDPDNVDGYVSNLHQDGYKYDKSVYAEYVKYLAGVAEANNLAIGLKNSMAIIPDVIKVIHFAVNEQCHENEECKDYRPATTAGLAVFNIEY</sequence>
<evidence type="ECO:0000256" key="2">
    <source>
        <dbReference type="ARBA" id="ARBA00012755"/>
    </source>
</evidence>
<dbReference type="SUPFAM" id="SSF51445">
    <property type="entry name" value="(Trans)glycosidases"/>
    <property type="match status" value="1"/>
</dbReference>
<evidence type="ECO:0000313" key="4">
    <source>
        <dbReference type="EMBL" id="KAF2690901.1"/>
    </source>
</evidence>
<dbReference type="Pfam" id="PF03537">
    <property type="entry name" value="Glyco_hydro_114"/>
    <property type="match status" value="1"/>
</dbReference>
<organism evidence="4 5">
    <name type="scientific">Lentithecium fluviatile CBS 122367</name>
    <dbReference type="NCBI Taxonomy" id="1168545"/>
    <lineage>
        <taxon>Eukaryota</taxon>
        <taxon>Fungi</taxon>
        <taxon>Dikarya</taxon>
        <taxon>Ascomycota</taxon>
        <taxon>Pezizomycotina</taxon>
        <taxon>Dothideomycetes</taxon>
        <taxon>Pleosporomycetidae</taxon>
        <taxon>Pleosporales</taxon>
        <taxon>Massarineae</taxon>
        <taxon>Lentitheciaceae</taxon>
        <taxon>Lentithecium</taxon>
    </lineage>
</organism>
<dbReference type="Gene3D" id="3.20.20.70">
    <property type="entry name" value="Aldolase class I"/>
    <property type="match status" value="1"/>
</dbReference>
<dbReference type="OrthoDB" id="2108802at2759"/>
<dbReference type="EC" id="3.2.1.22" evidence="2"/>
<reference evidence="4" key="1">
    <citation type="journal article" date="2020" name="Stud. Mycol.">
        <title>101 Dothideomycetes genomes: a test case for predicting lifestyles and emergence of pathogens.</title>
        <authorList>
            <person name="Haridas S."/>
            <person name="Albert R."/>
            <person name="Binder M."/>
            <person name="Bloem J."/>
            <person name="Labutti K."/>
            <person name="Salamov A."/>
            <person name="Andreopoulos B."/>
            <person name="Baker S."/>
            <person name="Barry K."/>
            <person name="Bills G."/>
            <person name="Bluhm B."/>
            <person name="Cannon C."/>
            <person name="Castanera R."/>
            <person name="Culley D."/>
            <person name="Daum C."/>
            <person name="Ezra D."/>
            <person name="Gonzalez J."/>
            <person name="Henrissat B."/>
            <person name="Kuo A."/>
            <person name="Liang C."/>
            <person name="Lipzen A."/>
            <person name="Lutzoni F."/>
            <person name="Magnuson J."/>
            <person name="Mondo S."/>
            <person name="Nolan M."/>
            <person name="Ohm R."/>
            <person name="Pangilinan J."/>
            <person name="Park H.-J."/>
            <person name="Ramirez L."/>
            <person name="Alfaro M."/>
            <person name="Sun H."/>
            <person name="Tritt A."/>
            <person name="Yoshinaga Y."/>
            <person name="Zwiers L.-H."/>
            <person name="Turgeon B."/>
            <person name="Goodwin S."/>
            <person name="Spatafora J."/>
            <person name="Crous P."/>
            <person name="Grigoriev I."/>
        </authorList>
    </citation>
    <scope>NUCLEOTIDE SEQUENCE</scope>
    <source>
        <strain evidence="4">CBS 122367</strain>
    </source>
</reference>
<dbReference type="GO" id="GO:0004557">
    <property type="term" value="F:alpha-galactosidase activity"/>
    <property type="evidence" value="ECO:0007669"/>
    <property type="project" value="UniProtKB-EC"/>
</dbReference>
<dbReference type="Proteomes" id="UP000799291">
    <property type="component" value="Unassembled WGS sequence"/>
</dbReference>
<accession>A0A6G1JL02</accession>
<evidence type="ECO:0000259" key="3">
    <source>
        <dbReference type="Pfam" id="PF03537"/>
    </source>
</evidence>
<dbReference type="EMBL" id="MU005570">
    <property type="protein sequence ID" value="KAF2690901.1"/>
    <property type="molecule type" value="Genomic_DNA"/>
</dbReference>
<dbReference type="PANTHER" id="PTHR35273">
    <property type="entry name" value="ALPHA-1,4 POLYGALACTOSAMINIDASE, PUTATIVE (AFU_ORTHOLOGUE AFUA_3G07890)-RELATED"/>
    <property type="match status" value="1"/>
</dbReference>
<dbReference type="InterPro" id="IPR004352">
    <property type="entry name" value="GH114_TIM-barrel"/>
</dbReference>
<feature type="domain" description="Glycoside-hydrolase family GH114 TIM-barrel" evidence="3">
    <location>
        <begin position="4"/>
        <end position="204"/>
    </location>
</feature>
<gene>
    <name evidence="4" type="ORF">K458DRAFT_278445</name>
</gene>
<proteinExistence type="predicted"/>
<comment type="catalytic activity">
    <reaction evidence="1">
        <text>Hydrolysis of terminal, non-reducing alpha-D-galactose residues in alpha-D-galactosides, including galactose oligosaccharides, galactomannans and galactolipids.</text>
        <dbReference type="EC" id="3.2.1.22"/>
    </reaction>
</comment>
<feature type="non-terminal residue" evidence="4">
    <location>
        <position position="1"/>
    </location>
</feature>
<name>A0A6G1JL02_9PLEO</name>
<dbReference type="InterPro" id="IPR017853">
    <property type="entry name" value="GH"/>
</dbReference>
<evidence type="ECO:0000313" key="5">
    <source>
        <dbReference type="Proteomes" id="UP000799291"/>
    </source>
</evidence>